<feature type="domain" description="Reverse transcriptase RNase H-like" evidence="7">
    <location>
        <begin position="2"/>
        <end position="32"/>
    </location>
</feature>
<evidence type="ECO:0000313" key="8">
    <source>
        <dbReference type="EMBL" id="RDX98029.1"/>
    </source>
</evidence>
<keyword evidence="4" id="KW-0255">Endonuclease</keyword>
<dbReference type="GO" id="GO:0004519">
    <property type="term" value="F:endonuclease activity"/>
    <property type="evidence" value="ECO:0007669"/>
    <property type="project" value="UniProtKB-KW"/>
</dbReference>
<keyword evidence="2" id="KW-0548">Nucleotidyltransferase</keyword>
<name>A0A371H5G1_MUCPR</name>
<keyword evidence="6" id="KW-0695">RNA-directed DNA polymerase</keyword>
<protein>
    <recommendedName>
        <fullName evidence="7">Reverse transcriptase RNase H-like domain-containing protein</fullName>
    </recommendedName>
</protein>
<dbReference type="AlphaFoldDB" id="A0A371H5G1"/>
<dbReference type="EMBL" id="QJKJ01003522">
    <property type="protein sequence ID" value="RDX98029.1"/>
    <property type="molecule type" value="Genomic_DNA"/>
</dbReference>
<evidence type="ECO:0000256" key="6">
    <source>
        <dbReference type="ARBA" id="ARBA00022918"/>
    </source>
</evidence>
<feature type="non-terminal residue" evidence="8">
    <location>
        <position position="1"/>
    </location>
</feature>
<sequence>MNYTTTEKELLAIVFALDKFRAYLLGSKDFNLGIKDKKGADSTVADYLSRIKGKIDLVPIRDDFPNEQLLLVAHGQPWFADICNFLVTSTFPPRTSKYYKEKIQSDAKHYIWDDPYL</sequence>
<proteinExistence type="predicted"/>
<dbReference type="InterPro" id="IPR041373">
    <property type="entry name" value="RT_RNaseH"/>
</dbReference>
<dbReference type="Pfam" id="PF17917">
    <property type="entry name" value="RT_RNaseH"/>
    <property type="match status" value="1"/>
</dbReference>
<comment type="caution">
    <text evidence="8">The sequence shown here is derived from an EMBL/GenBank/DDBJ whole genome shotgun (WGS) entry which is preliminary data.</text>
</comment>
<evidence type="ECO:0000256" key="4">
    <source>
        <dbReference type="ARBA" id="ARBA00022759"/>
    </source>
</evidence>
<evidence type="ECO:0000313" key="9">
    <source>
        <dbReference type="Proteomes" id="UP000257109"/>
    </source>
</evidence>
<keyword evidence="3" id="KW-0540">Nuclease</keyword>
<keyword evidence="9" id="KW-1185">Reference proteome</keyword>
<dbReference type="GO" id="GO:0003964">
    <property type="term" value="F:RNA-directed DNA polymerase activity"/>
    <property type="evidence" value="ECO:0007669"/>
    <property type="project" value="UniProtKB-KW"/>
</dbReference>
<evidence type="ECO:0000256" key="1">
    <source>
        <dbReference type="ARBA" id="ARBA00022679"/>
    </source>
</evidence>
<accession>A0A371H5G1</accession>
<dbReference type="Proteomes" id="UP000257109">
    <property type="component" value="Unassembled WGS sequence"/>
</dbReference>
<evidence type="ECO:0000256" key="3">
    <source>
        <dbReference type="ARBA" id="ARBA00022722"/>
    </source>
</evidence>
<evidence type="ECO:0000256" key="2">
    <source>
        <dbReference type="ARBA" id="ARBA00022695"/>
    </source>
</evidence>
<evidence type="ECO:0000256" key="5">
    <source>
        <dbReference type="ARBA" id="ARBA00022801"/>
    </source>
</evidence>
<dbReference type="GO" id="GO:0016787">
    <property type="term" value="F:hydrolase activity"/>
    <property type="evidence" value="ECO:0007669"/>
    <property type="project" value="UniProtKB-KW"/>
</dbReference>
<reference evidence="8" key="1">
    <citation type="submission" date="2018-05" db="EMBL/GenBank/DDBJ databases">
        <title>Draft genome of Mucuna pruriens seed.</title>
        <authorList>
            <person name="Nnadi N.E."/>
            <person name="Vos R."/>
            <person name="Hasami M.H."/>
            <person name="Devisetty U.K."/>
            <person name="Aguiy J.C."/>
        </authorList>
    </citation>
    <scope>NUCLEOTIDE SEQUENCE [LARGE SCALE GENOMIC DNA]</scope>
    <source>
        <strain evidence="8">JCA_2017</strain>
    </source>
</reference>
<evidence type="ECO:0000259" key="7">
    <source>
        <dbReference type="Pfam" id="PF17917"/>
    </source>
</evidence>
<keyword evidence="1" id="KW-0808">Transferase</keyword>
<dbReference type="OrthoDB" id="1662186at2759"/>
<keyword evidence="5" id="KW-0378">Hydrolase</keyword>
<organism evidence="8 9">
    <name type="scientific">Mucuna pruriens</name>
    <name type="common">Velvet bean</name>
    <name type="synonym">Dolichos pruriens</name>
    <dbReference type="NCBI Taxonomy" id="157652"/>
    <lineage>
        <taxon>Eukaryota</taxon>
        <taxon>Viridiplantae</taxon>
        <taxon>Streptophyta</taxon>
        <taxon>Embryophyta</taxon>
        <taxon>Tracheophyta</taxon>
        <taxon>Spermatophyta</taxon>
        <taxon>Magnoliopsida</taxon>
        <taxon>eudicotyledons</taxon>
        <taxon>Gunneridae</taxon>
        <taxon>Pentapetalae</taxon>
        <taxon>rosids</taxon>
        <taxon>fabids</taxon>
        <taxon>Fabales</taxon>
        <taxon>Fabaceae</taxon>
        <taxon>Papilionoideae</taxon>
        <taxon>50 kb inversion clade</taxon>
        <taxon>NPAAA clade</taxon>
        <taxon>indigoferoid/millettioid clade</taxon>
        <taxon>Phaseoleae</taxon>
        <taxon>Mucuna</taxon>
    </lineage>
</organism>
<gene>
    <name evidence="8" type="ORF">CR513_19109</name>
</gene>